<dbReference type="EMBL" id="SOFS01000027">
    <property type="protein sequence ID" value="TFC19031.1"/>
    <property type="molecule type" value="Genomic_DNA"/>
</dbReference>
<name>A0ABY2IKG1_9MICO</name>
<dbReference type="InterPro" id="IPR043128">
    <property type="entry name" value="Rev_trsase/Diguanyl_cyclase"/>
</dbReference>
<dbReference type="PANTHER" id="PTHR46663">
    <property type="entry name" value="DIGUANYLATE CYCLASE DGCT-RELATED"/>
    <property type="match status" value="1"/>
</dbReference>
<dbReference type="PROSITE" id="PS50887">
    <property type="entry name" value="GGDEF"/>
    <property type="match status" value="1"/>
</dbReference>
<organism evidence="2 3">
    <name type="scientific">Cryobacterium glucosi</name>
    <dbReference type="NCBI Taxonomy" id="1259175"/>
    <lineage>
        <taxon>Bacteria</taxon>
        <taxon>Bacillati</taxon>
        <taxon>Actinomycetota</taxon>
        <taxon>Actinomycetes</taxon>
        <taxon>Micrococcales</taxon>
        <taxon>Microbacteriaceae</taxon>
        <taxon>Cryobacterium</taxon>
    </lineage>
</organism>
<sequence>METRTFVRLERNGGMVCVMYLDIDDFKIINDTLGHGGGDEVLIELGRRLASVLRPTDTVARFGGDEFVILCENFGGVGDAEQLAARVVAATTKPWDVQGWFMPVHVSIGFAVTDSATTDPAALLDDADTAMYLAKKVPGSMWV</sequence>
<dbReference type="CDD" id="cd01949">
    <property type="entry name" value="GGDEF"/>
    <property type="match status" value="1"/>
</dbReference>
<dbReference type="InterPro" id="IPR052163">
    <property type="entry name" value="DGC-Regulatory_Protein"/>
</dbReference>
<protein>
    <submittedName>
        <fullName evidence="2">GGDEF domain-containing protein</fullName>
    </submittedName>
</protein>
<gene>
    <name evidence="2" type="ORF">E3O46_12890</name>
</gene>
<dbReference type="NCBIfam" id="TIGR00254">
    <property type="entry name" value="GGDEF"/>
    <property type="match status" value="1"/>
</dbReference>
<reference evidence="2 3" key="1">
    <citation type="submission" date="2019-03" db="EMBL/GenBank/DDBJ databases">
        <title>Genomics of glacier-inhabiting Cryobacterium strains.</title>
        <authorList>
            <person name="Liu Q."/>
            <person name="Xin Y.-H."/>
        </authorList>
    </citation>
    <scope>NUCLEOTIDE SEQUENCE [LARGE SCALE GENOMIC DNA]</scope>
    <source>
        <strain evidence="2 3">MDB1-5</strain>
    </source>
</reference>
<dbReference type="Pfam" id="PF00990">
    <property type="entry name" value="GGDEF"/>
    <property type="match status" value="1"/>
</dbReference>
<feature type="domain" description="GGDEF" evidence="1">
    <location>
        <begin position="14"/>
        <end position="143"/>
    </location>
</feature>
<dbReference type="Proteomes" id="UP000297604">
    <property type="component" value="Unassembled WGS sequence"/>
</dbReference>
<dbReference type="SUPFAM" id="SSF55073">
    <property type="entry name" value="Nucleotide cyclase"/>
    <property type="match status" value="1"/>
</dbReference>
<dbReference type="SMART" id="SM00267">
    <property type="entry name" value="GGDEF"/>
    <property type="match status" value="1"/>
</dbReference>
<dbReference type="InterPro" id="IPR029787">
    <property type="entry name" value="Nucleotide_cyclase"/>
</dbReference>
<accession>A0ABY2IKG1</accession>
<dbReference type="InterPro" id="IPR000160">
    <property type="entry name" value="GGDEF_dom"/>
</dbReference>
<dbReference type="RefSeq" id="WP_134449736.1">
    <property type="nucleotide sequence ID" value="NZ_SOFS01000027.1"/>
</dbReference>
<proteinExistence type="predicted"/>
<evidence type="ECO:0000313" key="3">
    <source>
        <dbReference type="Proteomes" id="UP000297604"/>
    </source>
</evidence>
<dbReference type="PANTHER" id="PTHR46663:SF2">
    <property type="entry name" value="GGDEF DOMAIN-CONTAINING PROTEIN"/>
    <property type="match status" value="1"/>
</dbReference>
<evidence type="ECO:0000313" key="2">
    <source>
        <dbReference type="EMBL" id="TFC19031.1"/>
    </source>
</evidence>
<evidence type="ECO:0000259" key="1">
    <source>
        <dbReference type="PROSITE" id="PS50887"/>
    </source>
</evidence>
<dbReference type="Gene3D" id="3.30.70.270">
    <property type="match status" value="1"/>
</dbReference>
<comment type="caution">
    <text evidence="2">The sequence shown here is derived from an EMBL/GenBank/DDBJ whole genome shotgun (WGS) entry which is preliminary data.</text>
</comment>
<keyword evidence="3" id="KW-1185">Reference proteome</keyword>